<organism evidence="2 3">
    <name type="scientific">Candidatus Desulfovibrio intestinavium</name>
    <dbReference type="NCBI Taxonomy" id="2838534"/>
    <lineage>
        <taxon>Bacteria</taxon>
        <taxon>Pseudomonadati</taxon>
        <taxon>Thermodesulfobacteriota</taxon>
        <taxon>Desulfovibrionia</taxon>
        <taxon>Desulfovibrionales</taxon>
        <taxon>Desulfovibrionaceae</taxon>
        <taxon>Desulfovibrio</taxon>
    </lineage>
</organism>
<proteinExistence type="predicted"/>
<comment type="caution">
    <text evidence="2">The sequence shown here is derived from an EMBL/GenBank/DDBJ whole genome shotgun (WGS) entry which is preliminary data.</text>
</comment>
<dbReference type="Gene3D" id="3.40.190.10">
    <property type="entry name" value="Periplasmic binding protein-like II"/>
    <property type="match status" value="2"/>
</dbReference>
<reference evidence="2" key="1">
    <citation type="journal article" date="2021" name="PeerJ">
        <title>Extensive microbial diversity within the chicken gut microbiome revealed by metagenomics and culture.</title>
        <authorList>
            <person name="Gilroy R."/>
            <person name="Ravi A."/>
            <person name="Getino M."/>
            <person name="Pursley I."/>
            <person name="Horton D.L."/>
            <person name="Alikhan N.F."/>
            <person name="Baker D."/>
            <person name="Gharbi K."/>
            <person name="Hall N."/>
            <person name="Watson M."/>
            <person name="Adriaenssens E.M."/>
            <person name="Foster-Nyarko E."/>
            <person name="Jarju S."/>
            <person name="Secka A."/>
            <person name="Antonio M."/>
            <person name="Oren A."/>
            <person name="Chaudhuri R.R."/>
            <person name="La Ragione R."/>
            <person name="Hildebrand F."/>
            <person name="Pallen M.J."/>
        </authorList>
    </citation>
    <scope>NUCLEOTIDE SEQUENCE</scope>
    <source>
        <strain evidence="2">5032</strain>
    </source>
</reference>
<name>A0A9D2KRS4_9BACT</name>
<dbReference type="Pfam" id="PF13379">
    <property type="entry name" value="NMT1_2"/>
    <property type="match status" value="1"/>
</dbReference>
<dbReference type="Proteomes" id="UP000823821">
    <property type="component" value="Unassembled WGS sequence"/>
</dbReference>
<dbReference type="SUPFAM" id="SSF53850">
    <property type="entry name" value="Periplasmic binding protein-like II"/>
    <property type="match status" value="1"/>
</dbReference>
<sequence>MKQVFFWAVLCLLLATTAQAAPVTVKSAWLDEYEALPAWYAHERQWDAEAGISLDMRIYPSGKFLMDNMSSIKWDVAGLGGAPAVPGMLRKQAIVVGIGSDEAAANAVYVRPDSPLLTAFQQKLSARDYARLVTGKVVLCPRGTSAHQLLLLWLDRMGLSEESISLMDTPPAESVGNLSGGVGDMAVLWSPETWAAEQAGLKALLTGKDLGLVQPTLLMARCDYAEKNPDGVRAFLACYLRAVEALRAMPAEELGALYRQFQKEFCGKDISAEQAARDVASHTLYPLDRQREVLASEGELLTWLGDVIAFHERTGELSRGQTRAIRELSLVRADFLPASLPESHASDGQ</sequence>
<keyword evidence="1" id="KW-0732">Signal</keyword>
<accession>A0A9D2KRS4</accession>
<evidence type="ECO:0000313" key="2">
    <source>
        <dbReference type="EMBL" id="HJA79859.1"/>
    </source>
</evidence>
<feature type="signal peptide" evidence="1">
    <location>
        <begin position="1"/>
        <end position="20"/>
    </location>
</feature>
<gene>
    <name evidence="2" type="ORF">H9784_09905</name>
</gene>
<dbReference type="EMBL" id="DWZD01000051">
    <property type="protein sequence ID" value="HJA79859.1"/>
    <property type="molecule type" value="Genomic_DNA"/>
</dbReference>
<evidence type="ECO:0000256" key="1">
    <source>
        <dbReference type="SAM" id="SignalP"/>
    </source>
</evidence>
<feature type="chain" id="PRO_5039149908" evidence="1">
    <location>
        <begin position="21"/>
        <end position="349"/>
    </location>
</feature>
<protein>
    <submittedName>
        <fullName evidence="2">ABC transporter substrate-binding protein</fullName>
    </submittedName>
</protein>
<dbReference type="AlphaFoldDB" id="A0A9D2KRS4"/>
<dbReference type="PANTHER" id="PTHR30024">
    <property type="entry name" value="ALIPHATIC SULFONATES-BINDING PROTEIN-RELATED"/>
    <property type="match status" value="1"/>
</dbReference>
<reference evidence="2" key="2">
    <citation type="submission" date="2021-04" db="EMBL/GenBank/DDBJ databases">
        <authorList>
            <person name="Gilroy R."/>
        </authorList>
    </citation>
    <scope>NUCLEOTIDE SEQUENCE</scope>
    <source>
        <strain evidence="2">5032</strain>
    </source>
</reference>
<evidence type="ECO:0000313" key="3">
    <source>
        <dbReference type="Proteomes" id="UP000823821"/>
    </source>
</evidence>